<dbReference type="OrthoDB" id="9789994at2"/>
<dbReference type="GO" id="GO:0016887">
    <property type="term" value="F:ATP hydrolysis activity"/>
    <property type="evidence" value="ECO:0007669"/>
    <property type="project" value="InterPro"/>
</dbReference>
<dbReference type="GO" id="GO:0043190">
    <property type="term" value="C:ATP-binding cassette (ABC) transporter complex"/>
    <property type="evidence" value="ECO:0007669"/>
    <property type="project" value="TreeGrafter"/>
</dbReference>
<feature type="domain" description="ABC transporter" evidence="4">
    <location>
        <begin position="191"/>
        <end position="413"/>
    </location>
</feature>
<evidence type="ECO:0000256" key="2">
    <source>
        <dbReference type="ARBA" id="ARBA00022741"/>
    </source>
</evidence>
<dbReference type="PANTHER" id="PTHR43553:SF3">
    <property type="entry name" value="ABC TRANSPORTER ATP-BINDING PROTEIN MODF"/>
    <property type="match status" value="1"/>
</dbReference>
<dbReference type="Gene3D" id="3.40.50.300">
    <property type="entry name" value="P-loop containing nucleotide triphosphate hydrolases"/>
    <property type="match status" value="2"/>
</dbReference>
<organism evidence="5 6">
    <name type="scientific">Ulvibacterium marinum</name>
    <dbReference type="NCBI Taxonomy" id="2419782"/>
    <lineage>
        <taxon>Bacteria</taxon>
        <taxon>Pseudomonadati</taxon>
        <taxon>Bacteroidota</taxon>
        <taxon>Flavobacteriia</taxon>
        <taxon>Flavobacteriales</taxon>
        <taxon>Flavobacteriaceae</taxon>
        <taxon>Ulvibacterium</taxon>
    </lineage>
</organism>
<protein>
    <submittedName>
        <fullName evidence="5">ATP-binding cassette domain-containing protein</fullName>
    </submittedName>
</protein>
<evidence type="ECO:0000256" key="3">
    <source>
        <dbReference type="ARBA" id="ARBA00022840"/>
    </source>
</evidence>
<dbReference type="PANTHER" id="PTHR43553">
    <property type="entry name" value="HEAVY METAL TRANSPORTER"/>
    <property type="match status" value="1"/>
</dbReference>
<keyword evidence="2" id="KW-0547">Nucleotide-binding</keyword>
<comment type="caution">
    <text evidence="5">The sequence shown here is derived from an EMBL/GenBank/DDBJ whole genome shotgun (WGS) entry which is preliminary data.</text>
</comment>
<keyword evidence="1" id="KW-0813">Transport</keyword>
<dbReference type="SUPFAM" id="SSF52540">
    <property type="entry name" value="P-loop containing nucleoside triphosphate hydrolases"/>
    <property type="match status" value="2"/>
</dbReference>
<keyword evidence="6" id="KW-1185">Reference proteome</keyword>
<evidence type="ECO:0000259" key="4">
    <source>
        <dbReference type="PROSITE" id="PS50893"/>
    </source>
</evidence>
<dbReference type="GO" id="GO:0042626">
    <property type="term" value="F:ATPase-coupled transmembrane transporter activity"/>
    <property type="evidence" value="ECO:0007669"/>
    <property type="project" value="TreeGrafter"/>
</dbReference>
<proteinExistence type="predicted"/>
<dbReference type="PROSITE" id="PS50893">
    <property type="entry name" value="ABC_TRANSPORTER_2"/>
    <property type="match status" value="1"/>
</dbReference>
<dbReference type="RefSeq" id="WP_120712686.1">
    <property type="nucleotide sequence ID" value="NZ_RBCJ01000003.1"/>
</dbReference>
<evidence type="ECO:0000313" key="5">
    <source>
        <dbReference type="EMBL" id="RKN79878.1"/>
    </source>
</evidence>
<evidence type="ECO:0000313" key="6">
    <source>
        <dbReference type="Proteomes" id="UP000276603"/>
    </source>
</evidence>
<dbReference type="Proteomes" id="UP000276603">
    <property type="component" value="Unassembled WGS sequence"/>
</dbReference>
<dbReference type="InterPro" id="IPR003439">
    <property type="entry name" value="ABC_transporter-like_ATP-bd"/>
</dbReference>
<keyword evidence="3 5" id="KW-0067">ATP-binding</keyword>
<dbReference type="InterPro" id="IPR027417">
    <property type="entry name" value="P-loop_NTPase"/>
</dbReference>
<dbReference type="EMBL" id="RBCJ01000003">
    <property type="protein sequence ID" value="RKN79878.1"/>
    <property type="molecule type" value="Genomic_DNA"/>
</dbReference>
<name>A0A3B0C5I0_9FLAO</name>
<dbReference type="InterPro" id="IPR050095">
    <property type="entry name" value="ECF_ABC_transporter_ATP-bd"/>
</dbReference>
<sequence>MNPTSAKKVHWAIFIDNSSDKTHFIESVLDGNPPSELSNLKEQKGALFSKLALEQFMLEEDRHDIKVLTHGVSQSLRSHSSGEQKKALLKYILNGIPDFIVLDNPFDNLDTESQEELAKRLEKISARTTIIQILSRRKDLLPFVTHYSSLKKRDLRVHENPIPTSINRHIPSLGDIPAPLQSWQYKPKVLVDLKNVSVQFGDKRVLDAIDWKIEKGEFWQLMGKNGSGKTTILSMITGENPKGYGQELYIFGHKKGSGESVWELKEKMGYFTPAMTDKFTGYHTLEHMIVSGLTDSIGLYTRPTEAQLRLAAEWLQLIGLWDIKDTHFHNLTMGQQRLIMTVRAMVKHPLLLILDEPTAGLDDTSADLLVALVNKMASESDTAIIFVSHRKEPGLNPDFVYELQMTPKGSRGTKKPS</sequence>
<dbReference type="InterPro" id="IPR003593">
    <property type="entry name" value="AAA+_ATPase"/>
</dbReference>
<accession>A0A3B0C5I0</accession>
<dbReference type="Pfam" id="PF00005">
    <property type="entry name" value="ABC_tran"/>
    <property type="match status" value="1"/>
</dbReference>
<gene>
    <name evidence="5" type="ORF">D7Z94_16550</name>
</gene>
<dbReference type="SMART" id="SM00382">
    <property type="entry name" value="AAA"/>
    <property type="match status" value="1"/>
</dbReference>
<dbReference type="AlphaFoldDB" id="A0A3B0C5I0"/>
<dbReference type="GO" id="GO:0005524">
    <property type="term" value="F:ATP binding"/>
    <property type="evidence" value="ECO:0007669"/>
    <property type="project" value="UniProtKB-KW"/>
</dbReference>
<reference evidence="5 6" key="1">
    <citation type="submission" date="2018-10" db="EMBL/GenBank/DDBJ databases">
        <title>Ulvibacterium marinum gen. nov., sp. nov., a novel marine bacterium of the family Flavobacteriaceae, isolated from a culture of the green alga Ulva prolifera.</title>
        <authorList>
            <person name="Zhang Z."/>
        </authorList>
    </citation>
    <scope>NUCLEOTIDE SEQUENCE [LARGE SCALE GENOMIC DNA]</scope>
    <source>
        <strain evidence="5 6">CCMM003</strain>
    </source>
</reference>
<evidence type="ECO:0000256" key="1">
    <source>
        <dbReference type="ARBA" id="ARBA00022448"/>
    </source>
</evidence>